<reference evidence="3" key="1">
    <citation type="submission" date="2022-10" db="EMBL/GenBank/DDBJ databases">
        <title>The complete genomes of actinobacterial strains from the NBC collection.</title>
        <authorList>
            <person name="Joergensen T.S."/>
            <person name="Alvarez Arevalo M."/>
            <person name="Sterndorff E.B."/>
            <person name="Faurdal D."/>
            <person name="Vuksanovic O."/>
            <person name="Mourched A.-S."/>
            <person name="Charusanti P."/>
            <person name="Shaw S."/>
            <person name="Blin K."/>
            <person name="Weber T."/>
        </authorList>
    </citation>
    <scope>NUCLEOTIDE SEQUENCE</scope>
    <source>
        <strain evidence="3">NBC 00180</strain>
    </source>
</reference>
<evidence type="ECO:0000313" key="3">
    <source>
        <dbReference type="EMBL" id="WTP92128.1"/>
    </source>
</evidence>
<evidence type="ECO:0000256" key="2">
    <source>
        <dbReference type="SAM" id="SignalP"/>
    </source>
</evidence>
<proteinExistence type="predicted"/>
<dbReference type="EMBL" id="CP108140">
    <property type="protein sequence ID" value="WTP92128.1"/>
    <property type="molecule type" value="Genomic_DNA"/>
</dbReference>
<feature type="region of interest" description="Disordered" evidence="1">
    <location>
        <begin position="18"/>
        <end position="53"/>
    </location>
</feature>
<evidence type="ECO:0000256" key="1">
    <source>
        <dbReference type="SAM" id="MobiDB-lite"/>
    </source>
</evidence>
<feature type="compositionally biased region" description="Low complexity" evidence="1">
    <location>
        <begin position="35"/>
        <end position="53"/>
    </location>
</feature>
<gene>
    <name evidence="3" type="ORF">OG477_16990</name>
</gene>
<protein>
    <recommendedName>
        <fullName evidence="4">Lipoprotein CseA</fullName>
    </recommendedName>
</protein>
<sequence length="203" mass="20953">MAVVVALALFASGCATGGTGARDEGPAHADSVGDAAASSTLAPSPSASASASAVPDRTEAVRLVKADPAVSAEVKRELKPCVSDDYPVDVSYGDLTGGPADDIVVNVLSCGDAVGVGSYVYRESGGGYRNVFKAEEPPVYAEIDRGYLVVTKQVYAKDDALSNPSSENVISYEWTSGRFVLKFRTRTDYGTLGSDEESAAPDG</sequence>
<evidence type="ECO:0008006" key="4">
    <source>
        <dbReference type="Google" id="ProtNLM"/>
    </source>
</evidence>
<organism evidence="3">
    <name type="scientific">Streptomyces sp. NBC_00180</name>
    <dbReference type="NCBI Taxonomy" id="2903632"/>
    <lineage>
        <taxon>Bacteria</taxon>
        <taxon>Bacillati</taxon>
        <taxon>Actinomycetota</taxon>
        <taxon>Actinomycetes</taxon>
        <taxon>Kitasatosporales</taxon>
        <taxon>Streptomycetaceae</taxon>
        <taxon>Streptomyces</taxon>
    </lineage>
</organism>
<feature type="chain" id="PRO_5043569425" description="Lipoprotein CseA" evidence="2">
    <location>
        <begin position="18"/>
        <end position="203"/>
    </location>
</feature>
<dbReference type="AlphaFoldDB" id="A0AAU1IE16"/>
<feature type="signal peptide" evidence="2">
    <location>
        <begin position="1"/>
        <end position="17"/>
    </location>
</feature>
<accession>A0AAU1IE16</accession>
<keyword evidence="2" id="KW-0732">Signal</keyword>
<name>A0AAU1IE16_9ACTN</name>